<feature type="region of interest" description="Disordered" evidence="5">
    <location>
        <begin position="1"/>
        <end position="49"/>
    </location>
</feature>
<feature type="transmembrane region" description="Helical" evidence="6">
    <location>
        <begin position="106"/>
        <end position="125"/>
    </location>
</feature>
<sequence>MAGRDLHRRAADLPGRVLQDPAHAEARVSALTRPHEPAPDETTPPPETGPEAVAIPAWRSWLRVLPLVALVALSIGLLVGGITRWFSVDQLLASRATAKAWVAEGFWRAYACAYLAYVGTVIVSLPVSVVMTTLCGFLFGPVAGALVSIGAATTGAVAVFSIGRTAAGEVLLRRAGSRLNRLADGFRRDAFSYVMVLRLLPVFPFWMTNLAPAIFGVRLRTFAVATLIGISPGAFIYASAGAGVETIVAAHQAAKEACLVAGGIACDAALSLRSLVTPQLVATLLGLGVLALLPVAWRRWRGHPG</sequence>
<feature type="transmembrane region" description="Helical" evidence="6">
    <location>
        <begin position="64"/>
        <end position="86"/>
    </location>
</feature>
<evidence type="ECO:0000256" key="2">
    <source>
        <dbReference type="ARBA" id="ARBA00022692"/>
    </source>
</evidence>
<accession>A0A2R4WWU0</accession>
<evidence type="ECO:0000256" key="5">
    <source>
        <dbReference type="SAM" id="MobiDB-lite"/>
    </source>
</evidence>
<feature type="compositionally biased region" description="Basic and acidic residues" evidence="5">
    <location>
        <begin position="1"/>
        <end position="11"/>
    </location>
</feature>
<keyword evidence="4 6" id="KW-0472">Membrane</keyword>
<organism evidence="8 9">
    <name type="scientific">Methylobacterium currus</name>
    <dbReference type="NCBI Taxonomy" id="2051553"/>
    <lineage>
        <taxon>Bacteria</taxon>
        <taxon>Pseudomonadati</taxon>
        <taxon>Pseudomonadota</taxon>
        <taxon>Alphaproteobacteria</taxon>
        <taxon>Hyphomicrobiales</taxon>
        <taxon>Methylobacteriaceae</taxon>
        <taxon>Methylobacterium</taxon>
    </lineage>
</organism>
<evidence type="ECO:0000256" key="3">
    <source>
        <dbReference type="ARBA" id="ARBA00022989"/>
    </source>
</evidence>
<dbReference type="PANTHER" id="PTHR43220">
    <property type="match status" value="1"/>
</dbReference>
<keyword evidence="2 6" id="KW-0812">Transmembrane</keyword>
<dbReference type="Pfam" id="PF09335">
    <property type="entry name" value="VTT_dom"/>
    <property type="match status" value="1"/>
</dbReference>
<gene>
    <name evidence="8" type="ORF">DA075_32335</name>
</gene>
<evidence type="ECO:0000313" key="9">
    <source>
        <dbReference type="Proteomes" id="UP000244755"/>
    </source>
</evidence>
<feature type="transmembrane region" description="Helical" evidence="6">
    <location>
        <begin position="280"/>
        <end position="297"/>
    </location>
</feature>
<feature type="transmembrane region" description="Helical" evidence="6">
    <location>
        <begin position="190"/>
        <end position="207"/>
    </location>
</feature>
<evidence type="ECO:0000259" key="7">
    <source>
        <dbReference type="Pfam" id="PF09335"/>
    </source>
</evidence>
<feature type="domain" description="VTT" evidence="7">
    <location>
        <begin position="128"/>
        <end position="242"/>
    </location>
</feature>
<evidence type="ECO:0000313" key="8">
    <source>
        <dbReference type="EMBL" id="AWB25985.1"/>
    </source>
</evidence>
<dbReference type="KEGG" id="mee:DA075_32335"/>
<keyword evidence="9" id="KW-1185">Reference proteome</keyword>
<comment type="subcellular location">
    <subcellularLocation>
        <location evidence="1">Membrane</location>
        <topology evidence="1">Multi-pass membrane protein</topology>
    </subcellularLocation>
</comment>
<dbReference type="InterPro" id="IPR045014">
    <property type="entry name" value="TM41A/B"/>
</dbReference>
<evidence type="ECO:0000256" key="1">
    <source>
        <dbReference type="ARBA" id="ARBA00004141"/>
    </source>
</evidence>
<reference evidence="8 9" key="1">
    <citation type="submission" date="2018-04" db="EMBL/GenBank/DDBJ databases">
        <title>Methylobacterium sp. PR1016A genome.</title>
        <authorList>
            <person name="Park W."/>
        </authorList>
    </citation>
    <scope>NUCLEOTIDE SEQUENCE [LARGE SCALE GENOMIC DNA]</scope>
    <source>
        <strain evidence="8 9">PR1016A</strain>
    </source>
</reference>
<protein>
    <submittedName>
        <fullName evidence="8">TVP38/TMEM64 family protein</fullName>
    </submittedName>
</protein>
<dbReference type="InterPro" id="IPR032816">
    <property type="entry name" value="VTT_dom"/>
</dbReference>
<feature type="transmembrane region" description="Helical" evidence="6">
    <location>
        <begin position="137"/>
        <end position="162"/>
    </location>
</feature>
<evidence type="ECO:0000256" key="6">
    <source>
        <dbReference type="SAM" id="Phobius"/>
    </source>
</evidence>
<keyword evidence="3 6" id="KW-1133">Transmembrane helix</keyword>
<feature type="transmembrane region" description="Helical" evidence="6">
    <location>
        <begin position="219"/>
        <end position="238"/>
    </location>
</feature>
<dbReference type="EMBL" id="CP028844">
    <property type="protein sequence ID" value="AWB25985.1"/>
    <property type="molecule type" value="Genomic_DNA"/>
</dbReference>
<name>A0A2R4WWU0_9HYPH</name>
<dbReference type="AlphaFoldDB" id="A0A2R4WWU0"/>
<proteinExistence type="predicted"/>
<dbReference type="Proteomes" id="UP000244755">
    <property type="component" value="Chromosome 2"/>
</dbReference>
<evidence type="ECO:0000256" key="4">
    <source>
        <dbReference type="ARBA" id="ARBA00023136"/>
    </source>
</evidence>
<dbReference type="GO" id="GO:0016020">
    <property type="term" value="C:membrane"/>
    <property type="evidence" value="ECO:0007669"/>
    <property type="project" value="UniProtKB-SubCell"/>
</dbReference>
<dbReference type="PANTHER" id="PTHR43220:SF18">
    <property type="entry name" value="TRANSMEMBRANE PROTEIN 41B"/>
    <property type="match status" value="1"/>
</dbReference>
<dbReference type="OrthoDB" id="9779114at2"/>